<dbReference type="CDD" id="cd01400">
    <property type="entry name" value="6PGL"/>
    <property type="match status" value="1"/>
</dbReference>
<dbReference type="Gene3D" id="3.40.50.1360">
    <property type="match status" value="1"/>
</dbReference>
<comment type="similarity">
    <text evidence="4 7">Belongs to the glucosamine/galactosamine-6-phosphate isomerase family. 6-phosphogluconolactonase subfamily.</text>
</comment>
<evidence type="ECO:0000256" key="1">
    <source>
        <dbReference type="ARBA" id="ARBA00000832"/>
    </source>
</evidence>
<evidence type="ECO:0000256" key="5">
    <source>
        <dbReference type="ARBA" id="ARBA00013198"/>
    </source>
</evidence>
<dbReference type="GO" id="GO:0017057">
    <property type="term" value="F:6-phosphogluconolactonase activity"/>
    <property type="evidence" value="ECO:0007669"/>
    <property type="project" value="UniProtKB-UniRule"/>
</dbReference>
<gene>
    <name evidence="7" type="primary">pgl</name>
    <name evidence="9" type="ORF">BMAGN_0574</name>
</gene>
<feature type="domain" description="Glucosamine/galactosamine-6-phosphate isomerase" evidence="8">
    <location>
        <begin position="13"/>
        <end position="254"/>
    </location>
</feature>
<name>A0A087BCF3_9BIFI</name>
<comment type="pathway">
    <text evidence="3 7">Carbohydrate degradation; pentose phosphate pathway; D-ribulose 5-phosphate from D-glucose 6-phosphate (oxidative stage): step 2/3.</text>
</comment>
<dbReference type="PANTHER" id="PTHR11054:SF0">
    <property type="entry name" value="6-PHOSPHOGLUCONOLACTONASE"/>
    <property type="match status" value="1"/>
</dbReference>
<dbReference type="PANTHER" id="PTHR11054">
    <property type="entry name" value="6-PHOSPHOGLUCONOLACTONASE"/>
    <property type="match status" value="1"/>
</dbReference>
<keyword evidence="10" id="KW-1185">Reference proteome</keyword>
<comment type="catalytic activity">
    <reaction evidence="1 7">
        <text>6-phospho-D-glucono-1,5-lactone + H2O = 6-phospho-D-gluconate + H(+)</text>
        <dbReference type="Rhea" id="RHEA:12556"/>
        <dbReference type="ChEBI" id="CHEBI:15377"/>
        <dbReference type="ChEBI" id="CHEBI:15378"/>
        <dbReference type="ChEBI" id="CHEBI:57955"/>
        <dbReference type="ChEBI" id="CHEBI:58759"/>
        <dbReference type="EC" id="3.1.1.31"/>
    </reaction>
</comment>
<proteinExistence type="inferred from homology"/>
<evidence type="ECO:0000313" key="9">
    <source>
        <dbReference type="EMBL" id="KFI68703.1"/>
    </source>
</evidence>
<dbReference type="eggNOG" id="COG0363">
    <property type="taxonomic scope" value="Bacteria"/>
</dbReference>
<protein>
    <recommendedName>
        <fullName evidence="6 7">6-phosphogluconolactonase</fullName>
        <shortName evidence="7">6PGL</shortName>
        <ecNumber evidence="5 7">3.1.1.31</ecNumber>
    </recommendedName>
</protein>
<dbReference type="EMBL" id="JGZB01000003">
    <property type="protein sequence ID" value="KFI68703.1"/>
    <property type="molecule type" value="Genomic_DNA"/>
</dbReference>
<organism evidence="9 10">
    <name type="scientific">Bifidobacterium magnum</name>
    <dbReference type="NCBI Taxonomy" id="1692"/>
    <lineage>
        <taxon>Bacteria</taxon>
        <taxon>Bacillati</taxon>
        <taxon>Actinomycetota</taxon>
        <taxon>Actinomycetes</taxon>
        <taxon>Bifidobacteriales</taxon>
        <taxon>Bifidobacteriaceae</taxon>
        <taxon>Bifidobacterium</taxon>
    </lineage>
</organism>
<dbReference type="InterPro" id="IPR039104">
    <property type="entry name" value="6PGL"/>
</dbReference>
<keyword evidence="7 9" id="KW-0378">Hydrolase</keyword>
<evidence type="ECO:0000256" key="2">
    <source>
        <dbReference type="ARBA" id="ARBA00002681"/>
    </source>
</evidence>
<evidence type="ECO:0000313" key="10">
    <source>
        <dbReference type="Proteomes" id="UP000029052"/>
    </source>
</evidence>
<dbReference type="InterPro" id="IPR006148">
    <property type="entry name" value="Glc/Gal-6P_isomerase"/>
</dbReference>
<dbReference type="NCBIfam" id="TIGR01198">
    <property type="entry name" value="pgl"/>
    <property type="match status" value="1"/>
</dbReference>
<evidence type="ECO:0000256" key="6">
    <source>
        <dbReference type="ARBA" id="ARBA00020337"/>
    </source>
</evidence>
<evidence type="ECO:0000259" key="8">
    <source>
        <dbReference type="Pfam" id="PF01182"/>
    </source>
</evidence>
<dbReference type="InterPro" id="IPR005900">
    <property type="entry name" value="6-phosphogluconolactonase_DevB"/>
</dbReference>
<accession>A0A087BCF3</accession>
<reference evidence="9 10" key="1">
    <citation type="submission" date="2014-03" db="EMBL/GenBank/DDBJ databases">
        <title>Genomics of Bifidobacteria.</title>
        <authorList>
            <person name="Ventura M."/>
            <person name="Milani C."/>
            <person name="Lugli G.A."/>
        </authorList>
    </citation>
    <scope>NUCLEOTIDE SEQUENCE [LARGE SCALE GENOMIC DNA]</scope>
    <source>
        <strain evidence="9 10">LMG 11591</strain>
    </source>
</reference>
<evidence type="ECO:0000256" key="4">
    <source>
        <dbReference type="ARBA" id="ARBA00010662"/>
    </source>
</evidence>
<dbReference type="GO" id="GO:0006098">
    <property type="term" value="P:pentose-phosphate shunt"/>
    <property type="evidence" value="ECO:0007669"/>
    <property type="project" value="UniProtKB-UniPathway"/>
</dbReference>
<dbReference type="EC" id="3.1.1.31" evidence="5 7"/>
<sequence>MKASRKLIVYPTQRLVATAVAERLLLHMNDLLCAGKDRVNIAVTGGTDGNAILRALGTSELVRVVDWSKVHVWWGDERFVPRENEDRNALQARDAVFDALVQQGLMSEAQIHEMPADPRTPQEIEEANDEDNIRLLADAAAMYQEELESEIGPEAAMDVAMFGLGPDGHFASLFPDRREVLIDDPEVLVTGVADSPKMPPLRLSFTVPMIARSAQTWICATREQKAQAVAHTFEQVDDVSYPASFARSTEQTLWLADPAAASLVCH</sequence>
<evidence type="ECO:0000256" key="3">
    <source>
        <dbReference type="ARBA" id="ARBA00004961"/>
    </source>
</evidence>
<evidence type="ECO:0000256" key="7">
    <source>
        <dbReference type="RuleBase" id="RU365095"/>
    </source>
</evidence>
<dbReference type="GO" id="GO:0005975">
    <property type="term" value="P:carbohydrate metabolic process"/>
    <property type="evidence" value="ECO:0007669"/>
    <property type="project" value="UniProtKB-UniRule"/>
</dbReference>
<dbReference type="Pfam" id="PF01182">
    <property type="entry name" value="Glucosamine_iso"/>
    <property type="match status" value="1"/>
</dbReference>
<comment type="caution">
    <text evidence="9">The sequence shown here is derived from an EMBL/GenBank/DDBJ whole genome shotgun (WGS) entry which is preliminary data.</text>
</comment>
<comment type="function">
    <text evidence="2 7">Hydrolysis of 6-phosphogluconolactone to 6-phosphogluconate.</text>
</comment>
<dbReference type="InterPro" id="IPR037171">
    <property type="entry name" value="NagB/RpiA_transferase-like"/>
</dbReference>
<dbReference type="SUPFAM" id="SSF100950">
    <property type="entry name" value="NagB/RpiA/CoA transferase-like"/>
    <property type="match status" value="1"/>
</dbReference>
<dbReference type="UniPathway" id="UPA00115">
    <property type="reaction ID" value="UER00409"/>
</dbReference>
<dbReference type="STRING" id="1692.BMAGN_0574"/>
<dbReference type="AlphaFoldDB" id="A0A087BCF3"/>
<dbReference type="Proteomes" id="UP000029052">
    <property type="component" value="Unassembled WGS sequence"/>
</dbReference>
<dbReference type="RefSeq" id="WP_022859181.1">
    <property type="nucleotide sequence ID" value="NZ_JGZB01000003.1"/>
</dbReference>